<evidence type="ECO:0000256" key="3">
    <source>
        <dbReference type="ARBA" id="ARBA00022692"/>
    </source>
</evidence>
<feature type="transmembrane region" description="Helical" evidence="6">
    <location>
        <begin position="216"/>
        <end position="236"/>
    </location>
</feature>
<feature type="transmembrane region" description="Helical" evidence="6">
    <location>
        <begin position="111"/>
        <end position="127"/>
    </location>
</feature>
<protein>
    <submittedName>
        <fullName evidence="8">Na/Pi-cotransporter family protein</fullName>
    </submittedName>
</protein>
<keyword evidence="5 6" id="KW-0472">Membrane</keyword>
<evidence type="ECO:0000256" key="6">
    <source>
        <dbReference type="SAM" id="Phobius"/>
    </source>
</evidence>
<dbReference type="Pfam" id="PF02690">
    <property type="entry name" value="Na_Pi_cotrans"/>
    <property type="match status" value="2"/>
</dbReference>
<keyword evidence="9" id="KW-1185">Reference proteome</keyword>
<sequence>MLDFQNSYFIILIAGVAMFLYGSSMASTSLEKLMATKITSLMNKLSSSQFLSIGIGIGLTTILQSSGAVTSMLVGLGNARVIKLAQVMGIIVGTAIGSTLTVQLISFDLSSYALPIFSLSFIVFFLAKKQVIKNIATVFMGFALLFIGLKMISTSAHYFSQLEILADFFQSIRDNSFYSFIAAVIFCAFVQSSAVTIGLAMSLASAGVISVHDAVLWVYGANIGTTSVALFASVGSNYIGKQVAWAHFFYKTLSVIIFYPLTSYFLQFVEGFQATPSRMIANSHFFFNVASAMIFFPFIRKGAELIEKMFPKGPSDEFGAEFLTLNTYQNSSLAISYAQREIMRMADIVLNMIKDSVHLFETEDTTLVQSIKDRDNQVDFLYREIKMFLLDHANQSTTVVHQNIMKMIMFISDLERAADSIDINIRTLAVKKHALRLEFSSQGLSEIQKMHEQVVKVASMGINAYDNPQMCELAIELKRDLAKLETMYRENHISRLNQGLRETINTSSIHLDLLSEYRRIASLLCNHAYATTKIKTSDEAPQDKG</sequence>
<feature type="transmembrane region" description="Helical" evidence="6">
    <location>
        <begin position="180"/>
        <end position="204"/>
    </location>
</feature>
<feature type="transmembrane region" description="Helical" evidence="6">
    <location>
        <begin position="279"/>
        <end position="299"/>
    </location>
</feature>
<feature type="transmembrane region" description="Helical" evidence="6">
    <location>
        <begin position="50"/>
        <end position="75"/>
    </location>
</feature>
<accession>M4V8B6</accession>
<dbReference type="OrthoDB" id="5287796at2"/>
<name>M4V8B6_9BACT</name>
<dbReference type="Gene3D" id="1.20.58.220">
    <property type="entry name" value="Phosphate transport system protein phou homolog 2, domain 2"/>
    <property type="match status" value="1"/>
</dbReference>
<keyword evidence="2" id="KW-1003">Cell membrane</keyword>
<dbReference type="KEGG" id="bex:A11Q_1416"/>
<dbReference type="RefSeq" id="WP_015470122.1">
    <property type="nucleotide sequence ID" value="NC_020813.1"/>
</dbReference>
<evidence type="ECO:0000256" key="1">
    <source>
        <dbReference type="ARBA" id="ARBA00004651"/>
    </source>
</evidence>
<feature type="domain" description="PhoU" evidence="7">
    <location>
        <begin position="342"/>
        <end position="421"/>
    </location>
</feature>
<dbReference type="InterPro" id="IPR003841">
    <property type="entry name" value="Na/Pi_transpt"/>
</dbReference>
<dbReference type="GO" id="GO:0005436">
    <property type="term" value="F:sodium:phosphate symporter activity"/>
    <property type="evidence" value="ECO:0007669"/>
    <property type="project" value="InterPro"/>
</dbReference>
<evidence type="ECO:0000313" key="8">
    <source>
        <dbReference type="EMBL" id="AGH95632.1"/>
    </source>
</evidence>
<evidence type="ECO:0000256" key="4">
    <source>
        <dbReference type="ARBA" id="ARBA00022989"/>
    </source>
</evidence>
<feature type="transmembrane region" description="Helical" evidence="6">
    <location>
        <begin position="7"/>
        <end position="30"/>
    </location>
</feature>
<dbReference type="GO" id="GO:0044341">
    <property type="term" value="P:sodium-dependent phosphate transport"/>
    <property type="evidence" value="ECO:0007669"/>
    <property type="project" value="InterPro"/>
</dbReference>
<dbReference type="InterPro" id="IPR038078">
    <property type="entry name" value="PhoU-like_sf"/>
</dbReference>
<dbReference type="Pfam" id="PF01895">
    <property type="entry name" value="PhoU"/>
    <property type="match status" value="1"/>
</dbReference>
<organism evidence="8 9">
    <name type="scientific">Pseudobdellovibrio exovorus JSS</name>
    <dbReference type="NCBI Taxonomy" id="1184267"/>
    <lineage>
        <taxon>Bacteria</taxon>
        <taxon>Pseudomonadati</taxon>
        <taxon>Bdellovibrionota</taxon>
        <taxon>Bdellovibrionia</taxon>
        <taxon>Bdellovibrionales</taxon>
        <taxon>Pseudobdellovibrionaceae</taxon>
        <taxon>Pseudobdellovibrio</taxon>
    </lineage>
</organism>
<feature type="transmembrane region" description="Helical" evidence="6">
    <location>
        <begin position="87"/>
        <end position="105"/>
    </location>
</feature>
<dbReference type="PANTHER" id="PTHR10010:SF46">
    <property type="entry name" value="SODIUM-DEPENDENT PHOSPHATE TRANSPORT PROTEIN 2B"/>
    <property type="match status" value="1"/>
</dbReference>
<gene>
    <name evidence="8" type="ORF">A11Q_1416</name>
</gene>
<comment type="subcellular location">
    <subcellularLocation>
        <location evidence="1">Cell membrane</location>
        <topology evidence="1">Multi-pass membrane protein</topology>
    </subcellularLocation>
</comment>
<dbReference type="HOGENOM" id="CLU_025623_0_1_7"/>
<feature type="transmembrane region" description="Helical" evidence="6">
    <location>
        <begin position="248"/>
        <end position="267"/>
    </location>
</feature>
<dbReference type="PANTHER" id="PTHR10010">
    <property type="entry name" value="SOLUTE CARRIER FAMILY 34 SODIUM PHOSPHATE , MEMBER 2-RELATED"/>
    <property type="match status" value="1"/>
</dbReference>
<proteinExistence type="predicted"/>
<keyword evidence="4 6" id="KW-1133">Transmembrane helix</keyword>
<dbReference type="Proteomes" id="UP000012040">
    <property type="component" value="Chromosome"/>
</dbReference>
<dbReference type="eggNOG" id="COG1283">
    <property type="taxonomic scope" value="Bacteria"/>
</dbReference>
<evidence type="ECO:0000313" key="9">
    <source>
        <dbReference type="Proteomes" id="UP000012040"/>
    </source>
</evidence>
<keyword evidence="3 6" id="KW-0812">Transmembrane</keyword>
<evidence type="ECO:0000259" key="7">
    <source>
        <dbReference type="Pfam" id="PF01895"/>
    </source>
</evidence>
<dbReference type="InterPro" id="IPR026022">
    <property type="entry name" value="PhoU_dom"/>
</dbReference>
<dbReference type="GO" id="GO:0005886">
    <property type="term" value="C:plasma membrane"/>
    <property type="evidence" value="ECO:0007669"/>
    <property type="project" value="UniProtKB-SubCell"/>
</dbReference>
<evidence type="ECO:0000256" key="5">
    <source>
        <dbReference type="ARBA" id="ARBA00023136"/>
    </source>
</evidence>
<dbReference type="EMBL" id="CP003537">
    <property type="protein sequence ID" value="AGH95632.1"/>
    <property type="molecule type" value="Genomic_DNA"/>
</dbReference>
<reference evidence="8 9" key="1">
    <citation type="journal article" date="2013" name="ISME J.">
        <title>By their genes ye shall know them: genomic signatures of predatory bacteria.</title>
        <authorList>
            <person name="Pasternak Z."/>
            <person name="Pietrokovski S."/>
            <person name="Rotem O."/>
            <person name="Gophna U."/>
            <person name="Lurie-Weinberger M.N."/>
            <person name="Jurkevitch E."/>
        </authorList>
    </citation>
    <scope>NUCLEOTIDE SEQUENCE [LARGE SCALE GENOMIC DNA]</scope>
    <source>
        <strain evidence="8 9">JSS</strain>
    </source>
</reference>
<feature type="transmembrane region" description="Helical" evidence="6">
    <location>
        <begin position="139"/>
        <end position="160"/>
    </location>
</feature>
<evidence type="ECO:0000256" key="2">
    <source>
        <dbReference type="ARBA" id="ARBA00022475"/>
    </source>
</evidence>
<dbReference type="PATRIC" id="fig|1184267.3.peg.1434"/>
<dbReference type="NCBIfam" id="NF037997">
    <property type="entry name" value="Na_Pi_symport"/>
    <property type="match status" value="1"/>
</dbReference>
<dbReference type="SUPFAM" id="SSF109755">
    <property type="entry name" value="PhoU-like"/>
    <property type="match status" value="1"/>
</dbReference>
<dbReference type="AlphaFoldDB" id="M4V8B6"/>